<feature type="domain" description="DUF3048" evidence="1">
    <location>
        <begin position="44"/>
        <end position="172"/>
    </location>
</feature>
<dbReference type="Pfam" id="PF11258">
    <property type="entry name" value="DUF3048"/>
    <property type="match status" value="1"/>
</dbReference>
<dbReference type="InterPro" id="IPR021416">
    <property type="entry name" value="DUF3048_N"/>
</dbReference>
<proteinExistence type="predicted"/>
<name>A0A6J5YRP2_9ZZZZ</name>
<reference evidence="3" key="1">
    <citation type="submission" date="2020-05" db="EMBL/GenBank/DDBJ databases">
        <authorList>
            <person name="Chiriac C."/>
            <person name="Salcher M."/>
            <person name="Ghai R."/>
            <person name="Kavagutti S V."/>
        </authorList>
    </citation>
    <scope>NUCLEOTIDE SEQUENCE</scope>
</reference>
<evidence type="ECO:0000313" key="3">
    <source>
        <dbReference type="EMBL" id="CAB4332804.1"/>
    </source>
</evidence>
<dbReference type="EMBL" id="CAESAB010000007">
    <property type="protein sequence ID" value="CAB4332804.1"/>
    <property type="molecule type" value="Genomic_DNA"/>
</dbReference>
<protein>
    <submittedName>
        <fullName evidence="3">Unannotated protein</fullName>
    </submittedName>
</protein>
<dbReference type="Pfam" id="PF17479">
    <property type="entry name" value="DUF3048_C"/>
    <property type="match status" value="1"/>
</dbReference>
<evidence type="ECO:0000259" key="1">
    <source>
        <dbReference type="Pfam" id="PF11258"/>
    </source>
</evidence>
<dbReference type="InterPro" id="IPR023158">
    <property type="entry name" value="YerB-like_sf"/>
</dbReference>
<accession>A0A6J5YRP2</accession>
<organism evidence="3">
    <name type="scientific">freshwater metagenome</name>
    <dbReference type="NCBI Taxonomy" id="449393"/>
    <lineage>
        <taxon>unclassified sequences</taxon>
        <taxon>metagenomes</taxon>
        <taxon>ecological metagenomes</taxon>
    </lineage>
</organism>
<gene>
    <name evidence="3" type="ORF">UFOPK3820_00329</name>
</gene>
<feature type="domain" description="DUF3048" evidence="2">
    <location>
        <begin position="209"/>
        <end position="314"/>
    </location>
</feature>
<sequence length="336" mass="36026">MIVALTAVVIGAIAWFNPNTFSSGQNPFVKSEPLNSISGRVGGDGPVLVVKIDDTRASHPQIGLEDADLVYIEQVEGGLTRLAAVFSSKIPTRIGPVRSSRVSDIELLAQYGRVGFAYSGAQSKFRPVLAAANLENLSAERNSPQIFTTDPTRVQPFAMVLRADLLLQLTVDKGITLAQSKSMGWKFGGAPEGGRAVSKIGLRWPASAYEAAWSKEENRWLLSFQGQPNIAESGLRLGASTLVIQKVLITPSIYKDKVGGVTPFSATVGTGSGYIARNGKVFPATWNRQSAESGTTWTDKDGKEIAFEKGQIWVALVDKEPVFTDVIADATKPSSK</sequence>
<dbReference type="InterPro" id="IPR035328">
    <property type="entry name" value="DUF3048_C"/>
</dbReference>
<dbReference type="SUPFAM" id="SSF159774">
    <property type="entry name" value="YerB-like"/>
    <property type="match status" value="1"/>
</dbReference>
<dbReference type="AlphaFoldDB" id="A0A6J5YRP2"/>
<dbReference type="Gene3D" id="3.50.90.10">
    <property type="entry name" value="YerB-like"/>
    <property type="match status" value="1"/>
</dbReference>
<evidence type="ECO:0000259" key="2">
    <source>
        <dbReference type="Pfam" id="PF17479"/>
    </source>
</evidence>